<accession>A0ABV0H1M5</accession>
<proteinExistence type="predicted"/>
<reference evidence="2 3" key="1">
    <citation type="submission" date="2024-05" db="EMBL/GenBank/DDBJ databases">
        <authorList>
            <person name="De Oliveira J.P."/>
            <person name="Noriler S.A."/>
            <person name="De Oliveira A.G."/>
            <person name="Sipoli D.S."/>
        </authorList>
    </citation>
    <scope>NUCLEOTIDE SEQUENCE [LARGE SCALE GENOMIC DNA]</scope>
    <source>
        <strain evidence="2 3">LABIM186</strain>
    </source>
</reference>
<sequence length="284" mass="32951">MSFSRAIQAIKHHQSQEIPTQGIPKLIHQIYAAPGDIPPDLQNNINSIKKTNPDWEHRLYDKNDIEKLILDIFGSAVLATWKRIDPAYGAARADLFRYLCLYHFGGVYLDIKSNISKPLDTLIRPDDSYLLAQWDHSEGSPHIGWGLHKELKHIPGGEYIQWFIACSPGHPFIKEVLLQVLSRINRYNPIFDKTGQPGVLRLTGPIAYSKAIQSVRDRYPHRHLIAGKSLGFVYSIYDKTEQTYQHRNLFGKHYSQLPHPIVHVTPWRQFLFQTYCRYRKKPFK</sequence>
<organism evidence="2 3">
    <name type="scientific">Chromobacterium piscinae</name>
    <dbReference type="NCBI Taxonomy" id="686831"/>
    <lineage>
        <taxon>Bacteria</taxon>
        <taxon>Pseudomonadati</taxon>
        <taxon>Pseudomonadota</taxon>
        <taxon>Betaproteobacteria</taxon>
        <taxon>Neisseriales</taxon>
        <taxon>Chromobacteriaceae</taxon>
        <taxon>Chromobacterium</taxon>
    </lineage>
</organism>
<keyword evidence="1" id="KW-0808">Transferase</keyword>
<dbReference type="EMBL" id="JBDQQU010000004">
    <property type="protein sequence ID" value="MEO3953682.1"/>
    <property type="molecule type" value="Genomic_DNA"/>
</dbReference>
<comment type="caution">
    <text evidence="2">The sequence shown here is derived from an EMBL/GenBank/DDBJ whole genome shotgun (WGS) entry which is preliminary data.</text>
</comment>
<evidence type="ECO:0000313" key="3">
    <source>
        <dbReference type="Proteomes" id="UP001438292"/>
    </source>
</evidence>
<keyword evidence="3" id="KW-1185">Reference proteome</keyword>
<dbReference type="Gene3D" id="3.90.550.20">
    <property type="match status" value="1"/>
</dbReference>
<evidence type="ECO:0000313" key="2">
    <source>
        <dbReference type="EMBL" id="MEO3953682.1"/>
    </source>
</evidence>
<dbReference type="PANTHER" id="PTHR32385">
    <property type="entry name" value="MANNOSYL PHOSPHORYLINOSITOL CERAMIDE SYNTHASE"/>
    <property type="match status" value="1"/>
</dbReference>
<evidence type="ECO:0000256" key="1">
    <source>
        <dbReference type="ARBA" id="ARBA00022679"/>
    </source>
</evidence>
<dbReference type="Pfam" id="PF04488">
    <property type="entry name" value="Gly_transf_sug"/>
    <property type="match status" value="1"/>
</dbReference>
<dbReference type="PANTHER" id="PTHR32385:SF15">
    <property type="entry name" value="INOSITOL PHOSPHOCERAMIDE MANNOSYLTRANSFERASE 1"/>
    <property type="match status" value="1"/>
</dbReference>
<dbReference type="InterPro" id="IPR051706">
    <property type="entry name" value="Glycosyltransferase_domain"/>
</dbReference>
<protein>
    <submittedName>
        <fullName evidence="2">Glycosyltransferase</fullName>
    </submittedName>
</protein>
<dbReference type="Proteomes" id="UP001438292">
    <property type="component" value="Unassembled WGS sequence"/>
</dbReference>
<name>A0ABV0H1M5_9NEIS</name>
<dbReference type="InterPro" id="IPR029044">
    <property type="entry name" value="Nucleotide-diphossugar_trans"/>
</dbReference>
<dbReference type="InterPro" id="IPR007577">
    <property type="entry name" value="GlycoTrfase_DXD_sugar-bd_CS"/>
</dbReference>
<gene>
    <name evidence="2" type="ORF">ABH309_04375</name>
</gene>
<dbReference type="SUPFAM" id="SSF53448">
    <property type="entry name" value="Nucleotide-diphospho-sugar transferases"/>
    <property type="match status" value="1"/>
</dbReference>
<dbReference type="RefSeq" id="WP_346195551.1">
    <property type="nucleotide sequence ID" value="NZ_JBDJHV010000024.1"/>
</dbReference>